<keyword evidence="1" id="KW-0732">Signal</keyword>
<evidence type="ECO:0000313" key="5">
    <source>
        <dbReference type="Proteomes" id="UP000658997"/>
    </source>
</evidence>
<dbReference type="Proteomes" id="UP000179920">
    <property type="component" value="Chromosome II"/>
</dbReference>
<feature type="chain" id="PRO_5038295928" evidence="1">
    <location>
        <begin position="32"/>
        <end position="78"/>
    </location>
</feature>
<reference evidence="2" key="2">
    <citation type="submission" date="2016-04" db="EMBL/GenBank/DDBJ databases">
        <authorList>
            <person name="Evans L.H."/>
            <person name="Alamgir A."/>
            <person name="Owens N."/>
            <person name="Weber N.D."/>
            <person name="Virtaneva K."/>
            <person name="Barbian K."/>
            <person name="Babar A."/>
            <person name="Rosenke K."/>
        </authorList>
    </citation>
    <scope>NUCLEOTIDE SEQUENCE</scope>
    <source>
        <strain evidence="2">UB2112</strain>
    </source>
</reference>
<feature type="signal peptide" evidence="1">
    <location>
        <begin position="1"/>
        <end position="31"/>
    </location>
</feature>
<keyword evidence="5" id="KW-1185">Reference proteome</keyword>
<organism evidence="2 4">
    <name type="scientific">Ustilago bromivora</name>
    <dbReference type="NCBI Taxonomy" id="307758"/>
    <lineage>
        <taxon>Eukaryota</taxon>
        <taxon>Fungi</taxon>
        <taxon>Dikarya</taxon>
        <taxon>Basidiomycota</taxon>
        <taxon>Ustilaginomycotina</taxon>
        <taxon>Ustilaginomycetes</taxon>
        <taxon>Ustilaginales</taxon>
        <taxon>Ustilaginaceae</taxon>
        <taxon>Ustilago</taxon>
    </lineage>
</organism>
<sequence length="78" mass="8545">MVYTQSFTRVSLFSVALLVCIAALLVSSTSATPTPGKPFAVSKPKGYTRLPQSMTLRDYLKVPSGNSAWSKIKNFIKF</sequence>
<dbReference type="AlphaFoldDB" id="A0A1K0FX19"/>
<reference evidence="3" key="3">
    <citation type="submission" date="2018-08" db="EMBL/GenBank/DDBJ databases">
        <authorList>
            <person name="Guldener U."/>
        </authorList>
    </citation>
    <scope>NUCLEOTIDE SEQUENCE</scope>
    <source>
        <strain evidence="3">UB2</strain>
    </source>
</reference>
<evidence type="ECO:0000313" key="4">
    <source>
        <dbReference type="Proteomes" id="UP000179920"/>
    </source>
</evidence>
<dbReference type="EMBL" id="ULHB01000023">
    <property type="protein sequence ID" value="SYW77070.1"/>
    <property type="molecule type" value="Genomic_DNA"/>
</dbReference>
<evidence type="ECO:0000313" key="3">
    <source>
        <dbReference type="EMBL" id="SYW77070.1"/>
    </source>
</evidence>
<evidence type="ECO:0000256" key="1">
    <source>
        <dbReference type="SAM" id="SignalP"/>
    </source>
</evidence>
<dbReference type="Proteomes" id="UP000658997">
    <property type="component" value="Unassembled WGS sequence"/>
</dbReference>
<proteinExistence type="predicted"/>
<reference evidence="4" key="1">
    <citation type="submission" date="2016-04" db="EMBL/GenBank/DDBJ databases">
        <authorList>
            <person name="Guldener U."/>
            <person name="Guldener U."/>
        </authorList>
    </citation>
    <scope>NUCLEOTIDE SEQUENCE [LARGE SCALE GENOMIC DNA]</scope>
    <source>
        <strain evidence="4">UB2112</strain>
    </source>
</reference>
<name>A0A1K0FX19_9BASI</name>
<dbReference type="EMBL" id="LT558118">
    <property type="protein sequence ID" value="SAM69082.1"/>
    <property type="molecule type" value="Genomic_DNA"/>
</dbReference>
<protein>
    <submittedName>
        <fullName evidence="2">Uncharacterized protein</fullName>
    </submittedName>
</protein>
<gene>
    <name evidence="3" type="ORF">UBRO2_01693</name>
    <name evidence="2" type="ORF">UBRO_20456</name>
</gene>
<accession>A0A1K0FX19</accession>
<evidence type="ECO:0000313" key="2">
    <source>
        <dbReference type="EMBL" id="SAM69082.1"/>
    </source>
</evidence>
<dbReference type="OrthoDB" id="10546740at2759"/>